<keyword evidence="4" id="KW-1185">Reference proteome</keyword>
<gene>
    <name evidence="3" type="ORF">GCM10022231_29350</name>
</gene>
<dbReference type="SUPFAM" id="SSF56801">
    <property type="entry name" value="Acetyl-CoA synthetase-like"/>
    <property type="match status" value="1"/>
</dbReference>
<evidence type="ECO:0000259" key="1">
    <source>
        <dbReference type="Pfam" id="PF00501"/>
    </source>
</evidence>
<feature type="domain" description="AMP-dependent synthetase/ligase" evidence="1">
    <location>
        <begin position="8"/>
        <end position="359"/>
    </location>
</feature>
<evidence type="ECO:0000259" key="2">
    <source>
        <dbReference type="Pfam" id="PF13193"/>
    </source>
</evidence>
<dbReference type="InterPro" id="IPR045851">
    <property type="entry name" value="AMP-bd_C_sf"/>
</dbReference>
<protein>
    <submittedName>
        <fullName evidence="3">Acyl-CoA synthetase</fullName>
    </submittedName>
</protein>
<dbReference type="RefSeq" id="WP_344785080.1">
    <property type="nucleotide sequence ID" value="NZ_BAAAZW010000009.1"/>
</dbReference>
<reference evidence="4" key="1">
    <citation type="journal article" date="2019" name="Int. J. Syst. Evol. Microbiol.">
        <title>The Global Catalogue of Microorganisms (GCM) 10K type strain sequencing project: providing services to taxonomists for standard genome sequencing and annotation.</title>
        <authorList>
            <consortium name="The Broad Institute Genomics Platform"/>
            <consortium name="The Broad Institute Genome Sequencing Center for Infectious Disease"/>
            <person name="Wu L."/>
            <person name="Ma J."/>
        </authorList>
    </citation>
    <scope>NUCLEOTIDE SEQUENCE [LARGE SCALE GENOMIC DNA]</scope>
    <source>
        <strain evidence="4">JCM 16923</strain>
    </source>
</reference>
<dbReference type="EMBL" id="BAAAZW010000009">
    <property type="protein sequence ID" value="GAA3966577.1"/>
    <property type="molecule type" value="Genomic_DNA"/>
</dbReference>
<proteinExistence type="predicted"/>
<name>A0ABP7PJ97_9ACTN</name>
<sequence>MSTSFPDTHAAADPHRPAYVMASTGVTVTYGELVESSRAIAGLMHARGLGHGATVALLMENDEWFFQVAWGLQRAGLRYVALSTRLAADDIAYILGDADAAALVVSGGMTELARRALHGSPAIGELFTTGEPEGEFESLAAASAGAPPHPDEREGVDLLYSSGTTGRPKGVVAELTLAPLGTAPGFATLFHQRWGLGSGSVYLSPAPLYHAAPLRVAMTVHRYGGTVIVMESFDAQTALELIESHRVTETQMVPTMLLRILKLPVEQRRERDLSSLRCVIHAAAPMPVEAKRELIDWLGPIVREFYSATENYLFTELDSAEWLAHPGSVGRAVSGTPHILDDAGTEVPVGETGTIWSSGGLWFEYLHDPEKTATSRNERGWTTVGDLGRLDADGYLYLADRRSDLILCGGVNIYPQEAENVLAGHPDVVDAAVFGIPHAELGQVVHAAVQVRPGVGGDPDTERRLLEYLTERVSPFKCPRRLEFVDELPRLPTGKILKRVLQEQYR</sequence>
<dbReference type="InterPro" id="IPR020845">
    <property type="entry name" value="AMP-binding_CS"/>
</dbReference>
<dbReference type="InterPro" id="IPR042099">
    <property type="entry name" value="ANL_N_sf"/>
</dbReference>
<feature type="domain" description="AMP-binding enzyme C-terminal" evidence="2">
    <location>
        <begin position="417"/>
        <end position="495"/>
    </location>
</feature>
<evidence type="ECO:0000313" key="3">
    <source>
        <dbReference type="EMBL" id="GAA3966577.1"/>
    </source>
</evidence>
<dbReference type="InterPro" id="IPR025110">
    <property type="entry name" value="AMP-bd_C"/>
</dbReference>
<dbReference type="Gene3D" id="3.30.300.30">
    <property type="match status" value="1"/>
</dbReference>
<dbReference type="Pfam" id="PF13193">
    <property type="entry name" value="AMP-binding_C"/>
    <property type="match status" value="1"/>
</dbReference>
<organism evidence="3 4">
    <name type="scientific">Gordonia caeni</name>
    <dbReference type="NCBI Taxonomy" id="1007097"/>
    <lineage>
        <taxon>Bacteria</taxon>
        <taxon>Bacillati</taxon>
        <taxon>Actinomycetota</taxon>
        <taxon>Actinomycetes</taxon>
        <taxon>Mycobacteriales</taxon>
        <taxon>Gordoniaceae</taxon>
        <taxon>Gordonia</taxon>
    </lineage>
</organism>
<dbReference type="InterPro" id="IPR050237">
    <property type="entry name" value="ATP-dep_AMP-bd_enzyme"/>
</dbReference>
<accession>A0ABP7PJ97</accession>
<dbReference type="Proteomes" id="UP001418444">
    <property type="component" value="Unassembled WGS sequence"/>
</dbReference>
<dbReference type="InterPro" id="IPR000873">
    <property type="entry name" value="AMP-dep_synth/lig_dom"/>
</dbReference>
<dbReference type="Gene3D" id="3.40.50.12780">
    <property type="entry name" value="N-terminal domain of ligase-like"/>
    <property type="match status" value="1"/>
</dbReference>
<dbReference type="Pfam" id="PF00501">
    <property type="entry name" value="AMP-binding"/>
    <property type="match status" value="1"/>
</dbReference>
<comment type="caution">
    <text evidence="3">The sequence shown here is derived from an EMBL/GenBank/DDBJ whole genome shotgun (WGS) entry which is preliminary data.</text>
</comment>
<evidence type="ECO:0000313" key="4">
    <source>
        <dbReference type="Proteomes" id="UP001418444"/>
    </source>
</evidence>
<dbReference type="PANTHER" id="PTHR43767">
    <property type="entry name" value="LONG-CHAIN-FATTY-ACID--COA LIGASE"/>
    <property type="match status" value="1"/>
</dbReference>
<dbReference type="PANTHER" id="PTHR43767:SF7">
    <property type="entry name" value="MEDIUM_LONG-CHAIN-FATTY-ACID--COA LIGASE FADD8"/>
    <property type="match status" value="1"/>
</dbReference>
<dbReference type="PROSITE" id="PS00455">
    <property type="entry name" value="AMP_BINDING"/>
    <property type="match status" value="1"/>
</dbReference>